<feature type="region of interest" description="Disordered" evidence="1">
    <location>
        <begin position="82"/>
        <end position="110"/>
    </location>
</feature>
<proteinExistence type="predicted"/>
<evidence type="ECO:0000313" key="3">
    <source>
        <dbReference type="Proteomes" id="UP000677803"/>
    </source>
</evidence>
<sequence length="146" mass="16466">MFKRLVIRNLRRPVRGTQSDGAATSLRHAAPLCAFTRGKTKEGVSAVCHRTRLRSLCLCRCFLQNGTKKSWDFMRTHDRLLGRGGSMQSGPARQAGRKKAPPPVDARQKISQTCLFMSDDMQQSEEIFPQRIQSRRGPQPPSSQQK</sequence>
<organism evidence="2 3">
    <name type="scientific">Menidia menidia</name>
    <name type="common">Atlantic silverside</name>
    <dbReference type="NCBI Taxonomy" id="238744"/>
    <lineage>
        <taxon>Eukaryota</taxon>
        <taxon>Metazoa</taxon>
        <taxon>Chordata</taxon>
        <taxon>Craniata</taxon>
        <taxon>Vertebrata</taxon>
        <taxon>Euteleostomi</taxon>
        <taxon>Actinopterygii</taxon>
        <taxon>Neopterygii</taxon>
        <taxon>Teleostei</taxon>
        <taxon>Neoteleostei</taxon>
        <taxon>Acanthomorphata</taxon>
        <taxon>Ovalentaria</taxon>
        <taxon>Atherinomorphae</taxon>
        <taxon>Atheriniformes</taxon>
        <taxon>Atherinopsidae</taxon>
        <taxon>Menidiinae</taxon>
        <taxon>Menidia</taxon>
    </lineage>
</organism>
<name>A0A8S4B524_9TELE</name>
<dbReference type="EMBL" id="CAJRST010012224">
    <property type="protein sequence ID" value="CAG5928376.1"/>
    <property type="molecule type" value="Genomic_DNA"/>
</dbReference>
<reference evidence="2" key="1">
    <citation type="submission" date="2021-05" db="EMBL/GenBank/DDBJ databases">
        <authorList>
            <person name="Tigano A."/>
        </authorList>
    </citation>
    <scope>NUCLEOTIDE SEQUENCE</scope>
</reference>
<comment type="caution">
    <text evidence="2">The sequence shown here is derived from an EMBL/GenBank/DDBJ whole genome shotgun (WGS) entry which is preliminary data.</text>
</comment>
<accession>A0A8S4B524</accession>
<keyword evidence="3" id="KW-1185">Reference proteome</keyword>
<evidence type="ECO:0000313" key="2">
    <source>
        <dbReference type="EMBL" id="CAG5928376.1"/>
    </source>
</evidence>
<evidence type="ECO:0000256" key="1">
    <source>
        <dbReference type="SAM" id="MobiDB-lite"/>
    </source>
</evidence>
<protein>
    <submittedName>
        <fullName evidence="2">(Atlantic silverside) hypothetical protein</fullName>
    </submittedName>
</protein>
<feature type="region of interest" description="Disordered" evidence="1">
    <location>
        <begin position="125"/>
        <end position="146"/>
    </location>
</feature>
<dbReference type="AlphaFoldDB" id="A0A8S4B524"/>
<dbReference type="Proteomes" id="UP000677803">
    <property type="component" value="Unassembled WGS sequence"/>
</dbReference>
<gene>
    <name evidence="2" type="ORF">MMEN_LOCUS12028</name>
</gene>